<dbReference type="AlphaFoldDB" id="A0A212LD65"/>
<organism evidence="1">
    <name type="scientific">uncultured Pleomorphomonas sp</name>
    <dbReference type="NCBI Taxonomy" id="442121"/>
    <lineage>
        <taxon>Bacteria</taxon>
        <taxon>Pseudomonadati</taxon>
        <taxon>Pseudomonadota</taxon>
        <taxon>Alphaproteobacteria</taxon>
        <taxon>Hyphomicrobiales</taxon>
        <taxon>Pleomorphomonadaceae</taxon>
        <taxon>Pleomorphomonas</taxon>
        <taxon>environmental samples</taxon>
    </lineage>
</organism>
<gene>
    <name evidence="1" type="ORF">KL86PLE_20192</name>
</gene>
<protein>
    <submittedName>
        <fullName evidence="1">Uncharacterized protein</fullName>
    </submittedName>
</protein>
<reference evidence="1" key="1">
    <citation type="submission" date="2016-08" db="EMBL/GenBank/DDBJ databases">
        <authorList>
            <person name="Seilhamer J.J."/>
        </authorList>
    </citation>
    <scope>NUCLEOTIDE SEQUENCE</scope>
    <source>
        <strain evidence="1">86</strain>
    </source>
</reference>
<name>A0A212LD65_9HYPH</name>
<evidence type="ECO:0000313" key="1">
    <source>
        <dbReference type="EMBL" id="SCM75524.1"/>
    </source>
</evidence>
<dbReference type="EMBL" id="FMJD01000006">
    <property type="protein sequence ID" value="SCM75524.1"/>
    <property type="molecule type" value="Genomic_DNA"/>
</dbReference>
<accession>A0A212LD65</accession>
<proteinExistence type="predicted"/>
<sequence>MRRPQAIAPISSRKFTRVKTTNGLRFSGLQIPPLGDRPSPLHAMAAYLFEIPRQIHRF</sequence>